<evidence type="ECO:0000313" key="2">
    <source>
        <dbReference type="Proteomes" id="UP001187192"/>
    </source>
</evidence>
<dbReference type="Proteomes" id="UP001187192">
    <property type="component" value="Unassembled WGS sequence"/>
</dbReference>
<sequence>MSTQGQEFKVFSVTSLADGRSTFLRTKLAGYPLFGATPVLHEGCNSLMIAEGAMPPLHKLVGTGAVPLRSPRQGKPVDKMHLCVCW</sequence>
<comment type="caution">
    <text evidence="1">The sequence shown here is derived from an EMBL/GenBank/DDBJ whole genome shotgun (WGS) entry which is preliminary data.</text>
</comment>
<accession>A0AA88E3A7</accession>
<dbReference type="EMBL" id="BTGU01000316">
    <property type="protein sequence ID" value="GMN66358.1"/>
    <property type="molecule type" value="Genomic_DNA"/>
</dbReference>
<keyword evidence="2" id="KW-1185">Reference proteome</keyword>
<proteinExistence type="predicted"/>
<protein>
    <submittedName>
        <fullName evidence="1">Uncharacterized protein</fullName>
    </submittedName>
</protein>
<evidence type="ECO:0000313" key="1">
    <source>
        <dbReference type="EMBL" id="GMN66358.1"/>
    </source>
</evidence>
<gene>
    <name evidence="1" type="ORF">TIFTF001_035423</name>
</gene>
<dbReference type="AlphaFoldDB" id="A0AA88E3A7"/>
<name>A0AA88E3A7_FICCA</name>
<reference evidence="1" key="1">
    <citation type="submission" date="2023-07" db="EMBL/GenBank/DDBJ databases">
        <title>draft genome sequence of fig (Ficus carica).</title>
        <authorList>
            <person name="Takahashi T."/>
            <person name="Nishimura K."/>
        </authorList>
    </citation>
    <scope>NUCLEOTIDE SEQUENCE</scope>
</reference>
<organism evidence="1 2">
    <name type="scientific">Ficus carica</name>
    <name type="common">Common fig</name>
    <dbReference type="NCBI Taxonomy" id="3494"/>
    <lineage>
        <taxon>Eukaryota</taxon>
        <taxon>Viridiplantae</taxon>
        <taxon>Streptophyta</taxon>
        <taxon>Embryophyta</taxon>
        <taxon>Tracheophyta</taxon>
        <taxon>Spermatophyta</taxon>
        <taxon>Magnoliopsida</taxon>
        <taxon>eudicotyledons</taxon>
        <taxon>Gunneridae</taxon>
        <taxon>Pentapetalae</taxon>
        <taxon>rosids</taxon>
        <taxon>fabids</taxon>
        <taxon>Rosales</taxon>
        <taxon>Moraceae</taxon>
        <taxon>Ficeae</taxon>
        <taxon>Ficus</taxon>
    </lineage>
</organism>